<evidence type="ECO:0000313" key="1">
    <source>
        <dbReference type="EMBL" id="RZC63676.1"/>
    </source>
</evidence>
<dbReference type="EMBL" id="CM010719">
    <property type="protein sequence ID" value="RZC63676.1"/>
    <property type="molecule type" value="Genomic_DNA"/>
</dbReference>
<accession>A0A4Y7JT02</accession>
<reference evidence="1 2" key="1">
    <citation type="journal article" date="2018" name="Science">
        <title>The opium poppy genome and morphinan production.</title>
        <authorList>
            <person name="Guo L."/>
            <person name="Winzer T."/>
            <person name="Yang X."/>
            <person name="Li Y."/>
            <person name="Ning Z."/>
            <person name="He Z."/>
            <person name="Teodor R."/>
            <person name="Lu Y."/>
            <person name="Bowser T.A."/>
            <person name="Graham I.A."/>
            <person name="Ye K."/>
        </authorList>
    </citation>
    <scope>NUCLEOTIDE SEQUENCE [LARGE SCALE GENOMIC DNA]</scope>
    <source>
        <strain evidence="2">cv. HN1</strain>
        <tissue evidence="1">Leaves</tissue>
    </source>
</reference>
<dbReference type="Proteomes" id="UP000316621">
    <property type="component" value="Chromosome 5"/>
</dbReference>
<dbReference type="Gramene" id="RZC63676">
    <property type="protein sequence ID" value="RZC63676"/>
    <property type="gene ID" value="C5167_025418"/>
</dbReference>
<evidence type="ECO:0000313" key="2">
    <source>
        <dbReference type="Proteomes" id="UP000316621"/>
    </source>
</evidence>
<protein>
    <submittedName>
        <fullName evidence="1">Uncharacterized protein</fullName>
    </submittedName>
</protein>
<dbReference type="AlphaFoldDB" id="A0A4Y7JT02"/>
<name>A0A4Y7JT02_PAPSO</name>
<proteinExistence type="predicted"/>
<organism evidence="1 2">
    <name type="scientific">Papaver somniferum</name>
    <name type="common">Opium poppy</name>
    <dbReference type="NCBI Taxonomy" id="3469"/>
    <lineage>
        <taxon>Eukaryota</taxon>
        <taxon>Viridiplantae</taxon>
        <taxon>Streptophyta</taxon>
        <taxon>Embryophyta</taxon>
        <taxon>Tracheophyta</taxon>
        <taxon>Spermatophyta</taxon>
        <taxon>Magnoliopsida</taxon>
        <taxon>Ranunculales</taxon>
        <taxon>Papaveraceae</taxon>
        <taxon>Papaveroideae</taxon>
        <taxon>Papaver</taxon>
    </lineage>
</organism>
<sequence>MDDPCSNIKKVKGTKWRTCLLGAFGSTYLDAKYPISRYFRPSIRVPISVESNAMQKFLKKDIADRLSDNLETDAYGWTCNTKILDFGLAKGVATAIFSTAGTGFDKKIEGRTENMTPERPSITPISYLIMQASHDIQVHKSPQTLACK</sequence>
<keyword evidence="2" id="KW-1185">Reference proteome</keyword>
<gene>
    <name evidence="1" type="ORF">C5167_025418</name>
</gene>